<organism evidence="3 4">
    <name type="scientific">Dyella soli</name>
    <dbReference type="NCBI Taxonomy" id="522319"/>
    <lineage>
        <taxon>Bacteria</taxon>
        <taxon>Pseudomonadati</taxon>
        <taxon>Pseudomonadota</taxon>
        <taxon>Gammaproteobacteria</taxon>
        <taxon>Lysobacterales</taxon>
        <taxon>Rhodanobacteraceae</taxon>
        <taxon>Dyella</taxon>
    </lineage>
</organism>
<dbReference type="RefSeq" id="WP_131150541.1">
    <property type="nucleotide sequence ID" value="NZ_SJTG01000001.1"/>
</dbReference>
<protein>
    <submittedName>
        <fullName evidence="3">Cysteine hydrolase</fullName>
    </submittedName>
</protein>
<keyword evidence="4" id="KW-1185">Reference proteome</keyword>
<dbReference type="SUPFAM" id="SSF52499">
    <property type="entry name" value="Isochorismatase-like hydrolases"/>
    <property type="match status" value="1"/>
</dbReference>
<dbReference type="Proteomes" id="UP000291822">
    <property type="component" value="Unassembled WGS sequence"/>
</dbReference>
<gene>
    <name evidence="3" type="ORF">EZM97_04865</name>
</gene>
<dbReference type="AlphaFoldDB" id="A0A4R0YZ37"/>
<dbReference type="InterPro" id="IPR000868">
    <property type="entry name" value="Isochorismatase-like_dom"/>
</dbReference>
<evidence type="ECO:0000313" key="3">
    <source>
        <dbReference type="EMBL" id="TCI12679.1"/>
    </source>
</evidence>
<accession>A0A4R0YZ37</accession>
<keyword evidence="1 3" id="KW-0378">Hydrolase</keyword>
<dbReference type="Gene3D" id="3.40.50.850">
    <property type="entry name" value="Isochorismatase-like"/>
    <property type="match status" value="1"/>
</dbReference>
<dbReference type="CDD" id="cd01014">
    <property type="entry name" value="nicotinamidase_related"/>
    <property type="match status" value="1"/>
</dbReference>
<sequence>MTTALLIIDIQQALCFGELPTFDFDGVLKRINALASRARELGVPVILVQHEEGKGPLQFGTDGWQFAAGFNADPADRRVRKTTPDSFHQTDLDDILREQGTRHVVVCGLQTDFCIDTSVRRGLALGYDVTLVSDGHSTTANDVLTAQQIIAHHNATLRYLNSFGGRMAVVPAGQVALSLATA</sequence>
<feature type="domain" description="Isochorismatase-like" evidence="2">
    <location>
        <begin position="3"/>
        <end position="141"/>
    </location>
</feature>
<evidence type="ECO:0000256" key="1">
    <source>
        <dbReference type="ARBA" id="ARBA00022801"/>
    </source>
</evidence>
<comment type="caution">
    <text evidence="3">The sequence shown here is derived from an EMBL/GenBank/DDBJ whole genome shotgun (WGS) entry which is preliminary data.</text>
</comment>
<dbReference type="InterPro" id="IPR050272">
    <property type="entry name" value="Isochorismatase-like_hydrls"/>
</dbReference>
<evidence type="ECO:0000313" key="4">
    <source>
        <dbReference type="Proteomes" id="UP000291822"/>
    </source>
</evidence>
<dbReference type="PANTHER" id="PTHR43540:SF14">
    <property type="entry name" value="ISOCHORISMATASE"/>
    <property type="match status" value="1"/>
</dbReference>
<dbReference type="Pfam" id="PF00857">
    <property type="entry name" value="Isochorismatase"/>
    <property type="match status" value="1"/>
</dbReference>
<dbReference type="InterPro" id="IPR036380">
    <property type="entry name" value="Isochorismatase-like_sf"/>
</dbReference>
<name>A0A4R0YZ37_9GAMM</name>
<proteinExistence type="predicted"/>
<dbReference type="EMBL" id="SJTG01000001">
    <property type="protein sequence ID" value="TCI12679.1"/>
    <property type="molecule type" value="Genomic_DNA"/>
</dbReference>
<evidence type="ECO:0000259" key="2">
    <source>
        <dbReference type="Pfam" id="PF00857"/>
    </source>
</evidence>
<reference evidence="3 4" key="1">
    <citation type="submission" date="2019-02" db="EMBL/GenBank/DDBJ databases">
        <title>Dyella amyloliquefaciens sp. nov., isolated from forest soil.</title>
        <authorList>
            <person name="Gao Z.-H."/>
            <person name="Qiu L.-H."/>
        </authorList>
    </citation>
    <scope>NUCLEOTIDE SEQUENCE [LARGE SCALE GENOMIC DNA]</scope>
    <source>
        <strain evidence="3 4">KACC 12747</strain>
    </source>
</reference>
<dbReference type="PANTHER" id="PTHR43540">
    <property type="entry name" value="PEROXYUREIDOACRYLATE/UREIDOACRYLATE AMIDOHYDROLASE-RELATED"/>
    <property type="match status" value="1"/>
</dbReference>
<dbReference type="GO" id="GO:0016787">
    <property type="term" value="F:hydrolase activity"/>
    <property type="evidence" value="ECO:0007669"/>
    <property type="project" value="UniProtKB-KW"/>
</dbReference>